<organism evidence="1 2">
    <name type="scientific">Acanthoscelides obtectus</name>
    <name type="common">Bean weevil</name>
    <name type="synonym">Bruchus obtectus</name>
    <dbReference type="NCBI Taxonomy" id="200917"/>
    <lineage>
        <taxon>Eukaryota</taxon>
        <taxon>Metazoa</taxon>
        <taxon>Ecdysozoa</taxon>
        <taxon>Arthropoda</taxon>
        <taxon>Hexapoda</taxon>
        <taxon>Insecta</taxon>
        <taxon>Pterygota</taxon>
        <taxon>Neoptera</taxon>
        <taxon>Endopterygota</taxon>
        <taxon>Coleoptera</taxon>
        <taxon>Polyphaga</taxon>
        <taxon>Cucujiformia</taxon>
        <taxon>Chrysomeloidea</taxon>
        <taxon>Chrysomelidae</taxon>
        <taxon>Bruchinae</taxon>
        <taxon>Bruchini</taxon>
        <taxon>Acanthoscelides</taxon>
    </lineage>
</organism>
<dbReference type="EMBL" id="CAKOFQ010007376">
    <property type="protein sequence ID" value="CAH1999680.1"/>
    <property type="molecule type" value="Genomic_DNA"/>
</dbReference>
<proteinExistence type="predicted"/>
<dbReference type="Proteomes" id="UP001152888">
    <property type="component" value="Unassembled WGS sequence"/>
</dbReference>
<dbReference type="AlphaFoldDB" id="A0A9P0LQ42"/>
<protein>
    <submittedName>
        <fullName evidence="1">Uncharacterized protein</fullName>
    </submittedName>
</protein>
<gene>
    <name evidence="1" type="ORF">ACAOBT_LOCUS25116</name>
</gene>
<dbReference type="OrthoDB" id="6372137at2759"/>
<reference evidence="1" key="1">
    <citation type="submission" date="2022-03" db="EMBL/GenBank/DDBJ databases">
        <authorList>
            <person name="Sayadi A."/>
        </authorList>
    </citation>
    <scope>NUCLEOTIDE SEQUENCE</scope>
</reference>
<name>A0A9P0LQ42_ACAOB</name>
<comment type="caution">
    <text evidence="1">The sequence shown here is derived from an EMBL/GenBank/DDBJ whole genome shotgun (WGS) entry which is preliminary data.</text>
</comment>
<accession>A0A9P0LQ42</accession>
<sequence length="68" mass="7413">MSLLAARMRRALVCQLIAESRAQPTLAYSNSSSPSVSLQQALETPGRRSSFRRISFVFIPVAVCQGTV</sequence>
<evidence type="ECO:0000313" key="2">
    <source>
        <dbReference type="Proteomes" id="UP001152888"/>
    </source>
</evidence>
<keyword evidence="2" id="KW-1185">Reference proteome</keyword>
<evidence type="ECO:0000313" key="1">
    <source>
        <dbReference type="EMBL" id="CAH1999680.1"/>
    </source>
</evidence>